<dbReference type="InterPro" id="IPR036052">
    <property type="entry name" value="TrpB-like_PALP_sf"/>
</dbReference>
<dbReference type="GO" id="GO:0016829">
    <property type="term" value="F:lyase activity"/>
    <property type="evidence" value="ECO:0007669"/>
    <property type="project" value="UniProtKB-KW"/>
</dbReference>
<dbReference type="SUPFAM" id="SSF53686">
    <property type="entry name" value="Tryptophan synthase beta subunit-like PLP-dependent enzymes"/>
    <property type="match status" value="1"/>
</dbReference>
<dbReference type="Pfam" id="PF00291">
    <property type="entry name" value="PALP"/>
    <property type="match status" value="1"/>
</dbReference>
<keyword evidence="2" id="KW-0663">Pyridoxal phosphate</keyword>
<gene>
    <name evidence="5" type="ORF">ACFPJ5_04715</name>
</gene>
<evidence type="ECO:0000256" key="1">
    <source>
        <dbReference type="ARBA" id="ARBA00001933"/>
    </source>
</evidence>
<proteinExistence type="predicted"/>
<protein>
    <submittedName>
        <fullName evidence="5">Pyridoxal-phosphate dependent enzyme</fullName>
    </submittedName>
</protein>
<accession>A0ABD5R8C8</accession>
<evidence type="ECO:0000313" key="5">
    <source>
        <dbReference type="EMBL" id="MFC5366229.1"/>
    </source>
</evidence>
<dbReference type="Gene3D" id="3.40.50.1100">
    <property type="match status" value="2"/>
</dbReference>
<reference evidence="5 6" key="1">
    <citation type="journal article" date="2019" name="Int. J. Syst. Evol. Microbiol.">
        <title>The Global Catalogue of Microorganisms (GCM) 10K type strain sequencing project: providing services to taxonomists for standard genome sequencing and annotation.</title>
        <authorList>
            <consortium name="The Broad Institute Genomics Platform"/>
            <consortium name="The Broad Institute Genome Sequencing Center for Infectious Disease"/>
            <person name="Wu L."/>
            <person name="Ma J."/>
        </authorList>
    </citation>
    <scope>NUCLEOTIDE SEQUENCE [LARGE SCALE GENOMIC DNA]</scope>
    <source>
        <strain evidence="5 6">CGMCC 1.12237</strain>
    </source>
</reference>
<dbReference type="CDD" id="cd01563">
    <property type="entry name" value="Thr-synth_1"/>
    <property type="match status" value="1"/>
</dbReference>
<dbReference type="InterPro" id="IPR050147">
    <property type="entry name" value="Ser/Thr_Dehydratase"/>
</dbReference>
<dbReference type="CDD" id="cd00350">
    <property type="entry name" value="rubredoxin_like"/>
    <property type="match status" value="1"/>
</dbReference>
<dbReference type="InterPro" id="IPR001926">
    <property type="entry name" value="TrpB-like_PALP"/>
</dbReference>
<evidence type="ECO:0000256" key="2">
    <source>
        <dbReference type="ARBA" id="ARBA00022898"/>
    </source>
</evidence>
<keyword evidence="6" id="KW-1185">Reference proteome</keyword>
<sequence>MDTTESFRGLACTDCGATFDPDHLDRCPDCGAPLAPEYDYGAVPADPAELADGSGMWRYADLLPFPVESAVTISEGDTPLVDAPRLADELDTGTVLVKDESRNPTGTVLDRGLSLAVTAVAQFGGEDPEPLAHATPGNAGQSAAAYAGRADLRSYAFVPSRAPFSNKAMINVHGGEMRVVGGRYPDALAAVSEQLATDWTSLQEFTNPYRHEGAKTVAYEVLADLDWEVPDAVVTPVGTGEVLVGLAEGFRSAVAAGWVEETPRLFAVQPEGCAPVVEAFESGAETTEAWDHPDTIVGELEIPDPAGGDLAVSALAECDGDAVAVEDESILRSAVTAAGSEGVEMGAAGGASAAGAWELADEFDADATVVLVNTESGGKTADVLRSHLMGQGI</sequence>
<evidence type="ECO:0000259" key="4">
    <source>
        <dbReference type="Pfam" id="PF00291"/>
    </source>
</evidence>
<keyword evidence="3" id="KW-0456">Lyase</keyword>
<dbReference type="Proteomes" id="UP001596201">
    <property type="component" value="Unassembled WGS sequence"/>
</dbReference>
<name>A0ABD5R8C8_9EURY</name>
<feature type="domain" description="Tryptophan synthase beta chain-like PALP" evidence="4">
    <location>
        <begin position="72"/>
        <end position="374"/>
    </location>
</feature>
<comment type="cofactor">
    <cofactor evidence="1">
        <name>pyridoxal 5'-phosphate</name>
        <dbReference type="ChEBI" id="CHEBI:597326"/>
    </cofactor>
</comment>
<evidence type="ECO:0000313" key="6">
    <source>
        <dbReference type="Proteomes" id="UP001596201"/>
    </source>
</evidence>
<dbReference type="PANTHER" id="PTHR48078:SF6">
    <property type="entry name" value="L-THREONINE DEHYDRATASE CATABOLIC TDCB"/>
    <property type="match status" value="1"/>
</dbReference>
<dbReference type="AlphaFoldDB" id="A0ABD5R8C8"/>
<evidence type="ECO:0000256" key="3">
    <source>
        <dbReference type="ARBA" id="ARBA00023239"/>
    </source>
</evidence>
<dbReference type="RefSeq" id="WP_227228418.1">
    <property type="nucleotide sequence ID" value="NZ_JAJCVJ010000001.1"/>
</dbReference>
<comment type="caution">
    <text evidence="5">The sequence shown here is derived from an EMBL/GenBank/DDBJ whole genome shotgun (WGS) entry which is preliminary data.</text>
</comment>
<dbReference type="PANTHER" id="PTHR48078">
    <property type="entry name" value="THREONINE DEHYDRATASE, MITOCHONDRIAL-RELATED"/>
    <property type="match status" value="1"/>
</dbReference>
<organism evidence="5 6">
    <name type="scientific">Salinirubrum litoreum</name>
    <dbReference type="NCBI Taxonomy" id="1126234"/>
    <lineage>
        <taxon>Archaea</taxon>
        <taxon>Methanobacteriati</taxon>
        <taxon>Methanobacteriota</taxon>
        <taxon>Stenosarchaea group</taxon>
        <taxon>Halobacteria</taxon>
        <taxon>Halobacteriales</taxon>
        <taxon>Haloferacaceae</taxon>
        <taxon>Salinirubrum</taxon>
    </lineage>
</organism>
<dbReference type="EMBL" id="JBHSKX010000001">
    <property type="protein sequence ID" value="MFC5366229.1"/>
    <property type="molecule type" value="Genomic_DNA"/>
</dbReference>